<dbReference type="GO" id="GO:0005506">
    <property type="term" value="F:iron ion binding"/>
    <property type="evidence" value="ECO:0007669"/>
    <property type="project" value="InterPro"/>
</dbReference>
<gene>
    <name evidence="2" type="ORF">F8O05_10990</name>
</gene>
<evidence type="ECO:0000313" key="3">
    <source>
        <dbReference type="Proteomes" id="UP000433493"/>
    </source>
</evidence>
<sequence length="151" mass="16367">MSALDGLYQDIILDQARQRVGEGEIDPFDAEHFEKNPSCGDEIRLRVRLNGDTIEDIGWVGDGCSISMASASILVTQLVGHSVADARLGIDTMRTILRSRGKLEIDPDSVEGELIGDAIALEGVGKYVMRVKCAMLGWVALEAALREAHAE</sequence>
<accession>A0A7J5B8Y7</accession>
<dbReference type="CDD" id="cd06664">
    <property type="entry name" value="IscU_like"/>
    <property type="match status" value="1"/>
</dbReference>
<name>A0A7J5B8Y7_9MICO</name>
<dbReference type="InterPro" id="IPR002871">
    <property type="entry name" value="NIF_FeS_clus_asmbl_NifU_N"/>
</dbReference>
<dbReference type="Pfam" id="PF01592">
    <property type="entry name" value="NifU_N"/>
    <property type="match status" value="1"/>
</dbReference>
<proteinExistence type="predicted"/>
<evidence type="ECO:0000259" key="1">
    <source>
        <dbReference type="Pfam" id="PF01592"/>
    </source>
</evidence>
<dbReference type="Gene3D" id="3.90.1010.10">
    <property type="match status" value="1"/>
</dbReference>
<organism evidence="2 3">
    <name type="scientific">Gulosibacter chungangensis</name>
    <dbReference type="NCBI Taxonomy" id="979746"/>
    <lineage>
        <taxon>Bacteria</taxon>
        <taxon>Bacillati</taxon>
        <taxon>Actinomycetota</taxon>
        <taxon>Actinomycetes</taxon>
        <taxon>Micrococcales</taxon>
        <taxon>Microbacteriaceae</taxon>
        <taxon>Gulosibacter</taxon>
    </lineage>
</organism>
<dbReference type="RefSeq" id="WP_158052799.1">
    <property type="nucleotide sequence ID" value="NZ_WBKB01000007.1"/>
</dbReference>
<dbReference type="NCBIfam" id="TIGR01994">
    <property type="entry name" value="SUF_scaf_2"/>
    <property type="match status" value="1"/>
</dbReference>
<dbReference type="EMBL" id="WBKB01000007">
    <property type="protein sequence ID" value="KAB1641848.1"/>
    <property type="molecule type" value="Genomic_DNA"/>
</dbReference>
<dbReference type="AlphaFoldDB" id="A0A7J5B8Y7"/>
<reference evidence="2 3" key="1">
    <citation type="submission" date="2019-09" db="EMBL/GenBank/DDBJ databases">
        <title>Phylogeny of genus Pseudoclavibacter and closely related genus.</title>
        <authorList>
            <person name="Li Y."/>
        </authorList>
    </citation>
    <scope>NUCLEOTIDE SEQUENCE [LARGE SCALE GENOMIC DNA]</scope>
    <source>
        <strain evidence="2 3">KCTC 13959</strain>
    </source>
</reference>
<dbReference type="SUPFAM" id="SSF82649">
    <property type="entry name" value="SufE/NifU"/>
    <property type="match status" value="1"/>
</dbReference>
<comment type="caution">
    <text evidence="2">The sequence shown here is derived from an EMBL/GenBank/DDBJ whole genome shotgun (WGS) entry which is preliminary data.</text>
</comment>
<dbReference type="GO" id="GO:0051536">
    <property type="term" value="F:iron-sulfur cluster binding"/>
    <property type="evidence" value="ECO:0007669"/>
    <property type="project" value="InterPro"/>
</dbReference>
<dbReference type="Proteomes" id="UP000433493">
    <property type="component" value="Unassembled WGS sequence"/>
</dbReference>
<evidence type="ECO:0000313" key="2">
    <source>
        <dbReference type="EMBL" id="KAB1641848.1"/>
    </source>
</evidence>
<protein>
    <submittedName>
        <fullName evidence="2">SUF system NifU family Fe-S cluster assembly protein</fullName>
    </submittedName>
</protein>
<feature type="domain" description="NIF system FeS cluster assembly NifU N-terminal" evidence="1">
    <location>
        <begin position="8"/>
        <end position="133"/>
    </location>
</feature>
<dbReference type="GO" id="GO:0016226">
    <property type="term" value="P:iron-sulfur cluster assembly"/>
    <property type="evidence" value="ECO:0007669"/>
    <property type="project" value="InterPro"/>
</dbReference>
<dbReference type="OrthoDB" id="9804157at2"/>
<keyword evidence="3" id="KW-1185">Reference proteome</keyword>